<evidence type="ECO:0000256" key="1">
    <source>
        <dbReference type="SAM" id="Phobius"/>
    </source>
</evidence>
<dbReference type="Pfam" id="PF25898">
    <property type="entry name" value="LolA_2nd_metazoa"/>
    <property type="match status" value="1"/>
</dbReference>
<keyword evidence="1" id="KW-0812">Transmembrane</keyword>
<sequence>MYVAQNKTTRSLFEILTLPEIELHILLQRRQLDGRGVDTFVFGDDVNSQSGFTSKSAFLINPAYPPVYKGKVTLETGIKTEKWWDCHYIPALDATVTAEWYFTDSDDWIPSTGKNDPMPVMLKVKGRVGDIRDIDHTYTFNSFRPFLTDSQASFFQVPARTVCPHLKNFDGGGSKRHEFPPIAQRGYFSFTAELVQQTSQGVGIFTDIKEYYDSQLMLSRFDYSPKGTLLGFATDAASRPISEVHDFLTGVAYVMDMELGNCTVLPLSKSPHYDVAPTDANHVRMKTVKEFFGTDGKIGAMDWTYTGQRKIRDIMADVYVSQRVGFPYGSPNNVTSTWEIAFTSSTYLDVTSSTSSVELMEPMRLWVTVPSLGYTVTYNIFDFNEEEPDKWTYDVATCFSDDQKSNVHFYIKGDQSELIERNRKEFQYRLFSSLVDSLGVSPIRLSNLDWQKSDNDDTIRVSFQILDAPTIKGSTDYIQSKSFLIPSSEAITALDKDVTQGAFVVKSDVLSSEQLKPVLAIPNSILHHKNNTIIRYINNTVTVTKNVTVEHTVVKEIAKDVVKLDAGAATGVALGSFVAGIGLGVLIIFLVNKFRKPKISSNHSLSFYPSTYDGDS</sequence>
<comment type="caution">
    <text evidence="4">The sequence shown here is derived from an EMBL/GenBank/DDBJ whole genome shotgun (WGS) entry which is preliminary data.</text>
</comment>
<dbReference type="InterPro" id="IPR058831">
    <property type="entry name" value="LolA-like_dom_2nd"/>
</dbReference>
<dbReference type="Pfam" id="PF25899">
    <property type="entry name" value="DUF7959"/>
    <property type="match status" value="1"/>
</dbReference>
<accession>A0A7J7IVF9</accession>
<keyword evidence="5" id="KW-1185">Reference proteome</keyword>
<feature type="domain" description="LolA-like" evidence="2">
    <location>
        <begin position="179"/>
        <end position="399"/>
    </location>
</feature>
<evidence type="ECO:0000259" key="3">
    <source>
        <dbReference type="Pfam" id="PF25899"/>
    </source>
</evidence>
<keyword evidence="1" id="KW-0472">Membrane</keyword>
<evidence type="ECO:0000313" key="5">
    <source>
        <dbReference type="Proteomes" id="UP000593567"/>
    </source>
</evidence>
<proteinExistence type="predicted"/>
<dbReference type="EMBL" id="VXIV02003378">
    <property type="protein sequence ID" value="KAF6017567.1"/>
    <property type="molecule type" value="Genomic_DNA"/>
</dbReference>
<dbReference type="PANTHER" id="PTHR36902">
    <property type="entry name" value="ENRICHED IN SURFACE-LABELED PROTEOME PROTEIN 9"/>
    <property type="match status" value="1"/>
</dbReference>
<protein>
    <submittedName>
        <fullName evidence="4">Uncharacterized protein</fullName>
    </submittedName>
</protein>
<organism evidence="4 5">
    <name type="scientific">Bugula neritina</name>
    <name type="common">Brown bryozoan</name>
    <name type="synonym">Sertularia neritina</name>
    <dbReference type="NCBI Taxonomy" id="10212"/>
    <lineage>
        <taxon>Eukaryota</taxon>
        <taxon>Metazoa</taxon>
        <taxon>Spiralia</taxon>
        <taxon>Lophotrochozoa</taxon>
        <taxon>Bryozoa</taxon>
        <taxon>Gymnolaemata</taxon>
        <taxon>Cheilostomatida</taxon>
        <taxon>Flustrina</taxon>
        <taxon>Buguloidea</taxon>
        <taxon>Bugulidae</taxon>
        <taxon>Bugula</taxon>
    </lineage>
</organism>
<evidence type="ECO:0000313" key="4">
    <source>
        <dbReference type="EMBL" id="KAF6017567.1"/>
    </source>
</evidence>
<reference evidence="4" key="1">
    <citation type="submission" date="2020-06" db="EMBL/GenBank/DDBJ databases">
        <title>Draft genome of Bugula neritina, a colonial animal packing powerful symbionts and potential medicines.</title>
        <authorList>
            <person name="Rayko M."/>
        </authorList>
    </citation>
    <scope>NUCLEOTIDE SEQUENCE [LARGE SCALE GENOMIC DNA]</scope>
    <source>
        <strain evidence="4">Kwan_BN1</strain>
    </source>
</reference>
<feature type="domain" description="DUF7959" evidence="3">
    <location>
        <begin position="411"/>
        <end position="506"/>
    </location>
</feature>
<feature type="transmembrane region" description="Helical" evidence="1">
    <location>
        <begin position="568"/>
        <end position="591"/>
    </location>
</feature>
<name>A0A7J7IVF9_BUGNE</name>
<dbReference type="PANTHER" id="PTHR36902:SF1">
    <property type="entry name" value="ENRICHED IN SURFACE-LABELED PROTEOME PROTEIN 9"/>
    <property type="match status" value="1"/>
</dbReference>
<dbReference type="AlphaFoldDB" id="A0A7J7IVF9"/>
<keyword evidence="1" id="KW-1133">Transmembrane helix</keyword>
<evidence type="ECO:0000259" key="2">
    <source>
        <dbReference type="Pfam" id="PF25898"/>
    </source>
</evidence>
<dbReference type="Proteomes" id="UP000593567">
    <property type="component" value="Unassembled WGS sequence"/>
</dbReference>
<dbReference type="InterPro" id="IPR058265">
    <property type="entry name" value="DUF7959"/>
</dbReference>
<gene>
    <name evidence="4" type="ORF">EB796_024128</name>
</gene>
<dbReference type="OrthoDB" id="5983572at2759"/>